<evidence type="ECO:0000256" key="5">
    <source>
        <dbReference type="ARBA" id="ARBA00023004"/>
    </source>
</evidence>
<comment type="subcellular location">
    <subcellularLocation>
        <location evidence="2">Nucleus</location>
    </subcellularLocation>
</comment>
<dbReference type="Proteomes" id="UP000092460">
    <property type="component" value="Unassembled WGS sequence"/>
</dbReference>
<dbReference type="GO" id="GO:0005634">
    <property type="term" value="C:nucleus"/>
    <property type="evidence" value="ECO:0007669"/>
    <property type="project" value="UniProtKB-SubCell"/>
</dbReference>
<dbReference type="EnsemblMetazoa" id="GPPI019491-RA">
    <property type="protein sequence ID" value="GPPI019491-PA"/>
    <property type="gene ID" value="GPPI019491"/>
</dbReference>
<dbReference type="STRING" id="67801.A0A1B0B5F8"/>
<reference evidence="9" key="1">
    <citation type="submission" date="2015-01" db="EMBL/GenBank/DDBJ databases">
        <authorList>
            <person name="Aksoy S."/>
            <person name="Warren W."/>
            <person name="Wilson R.K."/>
        </authorList>
    </citation>
    <scope>NUCLEOTIDE SEQUENCE [LARGE SCALE GENOMIC DNA]</scope>
    <source>
        <strain evidence="9">IAEA</strain>
    </source>
</reference>
<dbReference type="SUPFAM" id="SSF51197">
    <property type="entry name" value="Clavaminate synthase-like"/>
    <property type="match status" value="1"/>
</dbReference>
<dbReference type="EMBL" id="JXJN01008696">
    <property type="status" value="NOT_ANNOTATED_CDS"/>
    <property type="molecule type" value="Genomic_DNA"/>
</dbReference>
<sequence length="404" mass="47430">MENLEELQDLLPKYEEIEEILLKNPEANYVISLALKVLKDFVRDLDKTSEQWEESSYLIQALVDKCWESIHTDHFSKIPLYVRQIYSIACYLKIFFLLLENRELKQIEKCSKILDEALLIGYSQKLYENGDRLVEKLMQIFNDKLNLFEDLKLPIIENPPRVNALCDIPRLECPSVEVFKRGYVEGEQPVLLLNTLTEWPALKLWPDLNYILKLAGNRMVPIEIGSNYSNEEWSQQLMKLRDFLERQFSTSSEISSRKVEYLAQHELFEQIPLLKKDFNVPDYCSLRSSNTDVDIKAWLGPEGTVSPLHYDPKHNLLCQVFGSKRIILASPKDSQNLYTHESEFLKNTSQIDADAVDYQKFPLVANVKFYYLKLQAGDCLYMPPKWWHYVRSLSPSFSISFWWE</sequence>
<evidence type="ECO:0000256" key="2">
    <source>
        <dbReference type="ARBA" id="ARBA00004123"/>
    </source>
</evidence>
<keyword evidence="4" id="KW-0560">Oxidoreductase</keyword>
<evidence type="ECO:0000313" key="8">
    <source>
        <dbReference type="EnsemblMetazoa" id="GPPI019491-PA"/>
    </source>
</evidence>
<evidence type="ECO:0000313" key="9">
    <source>
        <dbReference type="Proteomes" id="UP000092460"/>
    </source>
</evidence>
<evidence type="ECO:0000256" key="4">
    <source>
        <dbReference type="ARBA" id="ARBA00023002"/>
    </source>
</evidence>
<name>A0A1B0B5F8_9MUSC</name>
<comment type="cofactor">
    <cofactor evidence="1">
        <name>Fe(2+)</name>
        <dbReference type="ChEBI" id="CHEBI:29033"/>
    </cofactor>
</comment>
<keyword evidence="3" id="KW-0479">Metal-binding</keyword>
<dbReference type="VEuPathDB" id="VectorBase:GPPI019491"/>
<dbReference type="FunFam" id="2.60.120.650:FF:000052">
    <property type="entry name" value="Predicted protein"/>
    <property type="match status" value="1"/>
</dbReference>
<dbReference type="Pfam" id="PF13621">
    <property type="entry name" value="Cupin_8"/>
    <property type="match status" value="1"/>
</dbReference>
<dbReference type="Gene3D" id="2.60.120.650">
    <property type="entry name" value="Cupin"/>
    <property type="match status" value="1"/>
</dbReference>
<dbReference type="InterPro" id="IPR041667">
    <property type="entry name" value="Cupin_8"/>
</dbReference>
<dbReference type="PROSITE" id="PS51184">
    <property type="entry name" value="JMJC"/>
    <property type="match status" value="1"/>
</dbReference>
<proteinExistence type="predicted"/>
<evidence type="ECO:0000256" key="6">
    <source>
        <dbReference type="ARBA" id="ARBA00023242"/>
    </source>
</evidence>
<reference evidence="8" key="2">
    <citation type="submission" date="2020-05" db="UniProtKB">
        <authorList>
            <consortium name="EnsemblMetazoa"/>
        </authorList>
    </citation>
    <scope>IDENTIFICATION</scope>
    <source>
        <strain evidence="8">IAEA</strain>
    </source>
</reference>
<dbReference type="PANTHER" id="PTHR12461">
    <property type="entry name" value="HYPOXIA-INDUCIBLE FACTOR 1 ALPHA INHIBITOR-RELATED"/>
    <property type="match status" value="1"/>
</dbReference>
<organism evidence="8 9">
    <name type="scientific">Glossina palpalis gambiensis</name>
    <dbReference type="NCBI Taxonomy" id="67801"/>
    <lineage>
        <taxon>Eukaryota</taxon>
        <taxon>Metazoa</taxon>
        <taxon>Ecdysozoa</taxon>
        <taxon>Arthropoda</taxon>
        <taxon>Hexapoda</taxon>
        <taxon>Insecta</taxon>
        <taxon>Pterygota</taxon>
        <taxon>Neoptera</taxon>
        <taxon>Endopterygota</taxon>
        <taxon>Diptera</taxon>
        <taxon>Brachycera</taxon>
        <taxon>Muscomorpha</taxon>
        <taxon>Hippoboscoidea</taxon>
        <taxon>Glossinidae</taxon>
        <taxon>Glossina</taxon>
    </lineage>
</organism>
<dbReference type="GO" id="GO:0051864">
    <property type="term" value="F:histone H3K36 demethylase activity"/>
    <property type="evidence" value="ECO:0007669"/>
    <property type="project" value="TreeGrafter"/>
</dbReference>
<evidence type="ECO:0000256" key="3">
    <source>
        <dbReference type="ARBA" id="ARBA00022723"/>
    </source>
</evidence>
<feature type="domain" description="JmjC" evidence="7">
    <location>
        <begin position="269"/>
        <end position="404"/>
    </location>
</feature>
<keyword evidence="9" id="KW-1185">Reference proteome</keyword>
<dbReference type="PANTHER" id="PTHR12461:SF106">
    <property type="entry name" value="BIFUNCTIONAL PEPTIDASE AND ARGINYL-HYDROXYLASE JMJD5"/>
    <property type="match status" value="1"/>
</dbReference>
<protein>
    <recommendedName>
        <fullName evidence="7">JmjC domain-containing protein</fullName>
    </recommendedName>
</protein>
<dbReference type="InterPro" id="IPR003347">
    <property type="entry name" value="JmjC_dom"/>
</dbReference>
<keyword evidence="5" id="KW-0408">Iron</keyword>
<dbReference type="GO" id="GO:0046872">
    <property type="term" value="F:metal ion binding"/>
    <property type="evidence" value="ECO:0007669"/>
    <property type="project" value="UniProtKB-KW"/>
</dbReference>
<dbReference type="SMART" id="SM00558">
    <property type="entry name" value="JmjC"/>
    <property type="match status" value="1"/>
</dbReference>
<keyword evidence="6" id="KW-0539">Nucleus</keyword>
<evidence type="ECO:0000256" key="1">
    <source>
        <dbReference type="ARBA" id="ARBA00001954"/>
    </source>
</evidence>
<accession>A0A1B0B5F8</accession>
<evidence type="ECO:0000259" key="7">
    <source>
        <dbReference type="PROSITE" id="PS51184"/>
    </source>
</evidence>
<dbReference type="AlphaFoldDB" id="A0A1B0B5F8"/>